<evidence type="ECO:0000256" key="1">
    <source>
        <dbReference type="ARBA" id="ARBA00003237"/>
    </source>
</evidence>
<feature type="domain" description="Quinolinate phosphoribosyl transferase C-terminal" evidence="14">
    <location>
        <begin position="123"/>
        <end position="289"/>
    </location>
</feature>
<name>A0A1X3H5U4_9BRAD</name>
<dbReference type="InterPro" id="IPR004393">
    <property type="entry name" value="NadC"/>
</dbReference>
<evidence type="ECO:0000313" key="18">
    <source>
        <dbReference type="Proteomes" id="UP000193553"/>
    </source>
</evidence>
<comment type="pathway">
    <text evidence="2">Cofactor biosynthesis; NAD(+) biosynthesis; nicotinate D-ribonucleotide from quinolinate: step 1/1.</text>
</comment>
<feature type="domain" description="Quinolinate phosphoribosyl transferase N-terminal" evidence="15">
    <location>
        <begin position="36"/>
        <end position="121"/>
    </location>
</feature>
<evidence type="ECO:0000256" key="3">
    <source>
        <dbReference type="ARBA" id="ARBA00009400"/>
    </source>
</evidence>
<evidence type="ECO:0000256" key="9">
    <source>
        <dbReference type="ARBA" id="ARBA00033102"/>
    </source>
</evidence>
<evidence type="ECO:0000256" key="6">
    <source>
        <dbReference type="ARBA" id="ARBA00022642"/>
    </source>
</evidence>
<dbReference type="CDD" id="cd01572">
    <property type="entry name" value="QPRTase"/>
    <property type="match status" value="1"/>
</dbReference>
<dbReference type="Gene3D" id="3.90.1170.20">
    <property type="entry name" value="Quinolinate phosphoribosyl transferase, N-terminal domain"/>
    <property type="match status" value="1"/>
</dbReference>
<sequence length="292" mass="30825">MITPTSLLYPDAFLSPLAIDEAVLRALDEDLGRAGDITSLATIPEATKAQAILVARQSGVIAGLPLALATLQKLSPDIEVRAHVRDAARVARGQQVLTISGPARAILTAERTALNFVGRLSGVATLTADYVARAEGTRMRICCTRKTTPGLRALEKYAVRCGGGFNHRFGLDDAILIKDNHIAVAGGIRPVLERARAQAGHLVKIEIEVDTLPQLREVLDTGLADAVLLDNMDIATLREAVRLNEGRLKLEASGGVTLDSIPAIAATGVDYASSGALTHSAPNFDCALDIEA</sequence>
<keyword evidence="7 12" id="KW-0328">Glycosyltransferase</keyword>
<evidence type="ECO:0000256" key="12">
    <source>
        <dbReference type="PIRNR" id="PIRNR006250"/>
    </source>
</evidence>
<dbReference type="SUPFAM" id="SSF54675">
    <property type="entry name" value="Nicotinate/Quinolinate PRTase N-terminal domain-like"/>
    <property type="match status" value="1"/>
</dbReference>
<evidence type="ECO:0000256" key="5">
    <source>
        <dbReference type="ARBA" id="ARBA00011944"/>
    </source>
</evidence>
<dbReference type="Pfam" id="PF02749">
    <property type="entry name" value="QRPTase_N"/>
    <property type="match status" value="1"/>
</dbReference>
<dbReference type="InterPro" id="IPR037128">
    <property type="entry name" value="Quinolinate_PRibosylTase_N_sf"/>
</dbReference>
<dbReference type="InterPro" id="IPR036068">
    <property type="entry name" value="Nicotinate_pribotase-like_C"/>
</dbReference>
<feature type="binding site" evidence="13">
    <location>
        <begin position="144"/>
        <end position="146"/>
    </location>
    <ligand>
        <name>substrate</name>
    </ligand>
</feature>
<gene>
    <name evidence="17" type="ORF">BST63_22535</name>
    <name evidence="16" type="ORF">BSZ18_18100</name>
</gene>
<dbReference type="Gene3D" id="3.20.20.70">
    <property type="entry name" value="Aldolase class I"/>
    <property type="match status" value="1"/>
</dbReference>
<feature type="binding site" evidence="13">
    <location>
        <position position="208"/>
    </location>
    <ligand>
        <name>substrate</name>
    </ligand>
</feature>
<feature type="binding site" evidence="13">
    <location>
        <position position="178"/>
    </location>
    <ligand>
        <name>substrate</name>
    </ligand>
</feature>
<dbReference type="PANTHER" id="PTHR32179">
    <property type="entry name" value="NICOTINATE-NUCLEOTIDE PYROPHOSPHORYLASE [CARBOXYLATING]"/>
    <property type="match status" value="1"/>
</dbReference>
<comment type="subunit">
    <text evidence="4">Hexamer formed by 3 homodimers.</text>
</comment>
<dbReference type="OrthoDB" id="9782546at2"/>
<accession>A0A1X3H5U4</accession>
<evidence type="ECO:0000256" key="2">
    <source>
        <dbReference type="ARBA" id="ARBA00004893"/>
    </source>
</evidence>
<dbReference type="FunFam" id="3.90.1170.20:FF:000001">
    <property type="entry name" value="Nicotinate-nucleotide diphosphorylase (Carboxylating)"/>
    <property type="match status" value="1"/>
</dbReference>
<dbReference type="InterPro" id="IPR022412">
    <property type="entry name" value="Quinolinate_PRibosylTrfase_N"/>
</dbReference>
<comment type="caution">
    <text evidence="16">The sequence shown here is derived from an EMBL/GenBank/DDBJ whole genome shotgun (WGS) entry which is preliminary data.</text>
</comment>
<proteinExistence type="inferred from homology"/>
<evidence type="ECO:0000313" key="17">
    <source>
        <dbReference type="EMBL" id="OSJ26025.1"/>
    </source>
</evidence>
<dbReference type="GO" id="GO:0005737">
    <property type="term" value="C:cytoplasm"/>
    <property type="evidence" value="ECO:0007669"/>
    <property type="project" value="TreeGrafter"/>
</dbReference>
<feature type="binding site" evidence="13">
    <location>
        <position position="230"/>
    </location>
    <ligand>
        <name>substrate</name>
    </ligand>
</feature>
<keyword evidence="8 12" id="KW-0808">Transferase</keyword>
<comment type="function">
    <text evidence="1">Involved in the catabolism of quinolinic acid (QA).</text>
</comment>
<comment type="catalytic activity">
    <reaction evidence="10">
        <text>nicotinate beta-D-ribonucleotide + CO2 + diphosphate = quinolinate + 5-phospho-alpha-D-ribose 1-diphosphate + 2 H(+)</text>
        <dbReference type="Rhea" id="RHEA:12733"/>
        <dbReference type="ChEBI" id="CHEBI:15378"/>
        <dbReference type="ChEBI" id="CHEBI:16526"/>
        <dbReference type="ChEBI" id="CHEBI:29959"/>
        <dbReference type="ChEBI" id="CHEBI:33019"/>
        <dbReference type="ChEBI" id="CHEBI:57502"/>
        <dbReference type="ChEBI" id="CHEBI:58017"/>
        <dbReference type="EC" id="2.4.2.19"/>
    </reaction>
</comment>
<dbReference type="Pfam" id="PF01729">
    <property type="entry name" value="QRPTase_C"/>
    <property type="match status" value="1"/>
</dbReference>
<evidence type="ECO:0000259" key="15">
    <source>
        <dbReference type="Pfam" id="PF02749"/>
    </source>
</evidence>
<feature type="binding site" evidence="13">
    <location>
        <position position="111"/>
    </location>
    <ligand>
        <name>substrate</name>
    </ligand>
</feature>
<dbReference type="InterPro" id="IPR027277">
    <property type="entry name" value="NadC/ModD"/>
</dbReference>
<dbReference type="AlphaFoldDB" id="A0A1X3H5U4"/>
<dbReference type="EMBL" id="NAFI01000174">
    <property type="protein sequence ID" value="OSJ09054.1"/>
    <property type="molecule type" value="Genomic_DNA"/>
</dbReference>
<evidence type="ECO:0000256" key="10">
    <source>
        <dbReference type="ARBA" id="ARBA00047445"/>
    </source>
</evidence>
<organism evidence="16 18">
    <name type="scientific">Bradyrhizobium canariense</name>
    <dbReference type="NCBI Taxonomy" id="255045"/>
    <lineage>
        <taxon>Bacteria</taxon>
        <taxon>Pseudomonadati</taxon>
        <taxon>Pseudomonadota</taxon>
        <taxon>Alphaproteobacteria</taxon>
        <taxon>Hyphomicrobiales</taxon>
        <taxon>Nitrobacteraceae</taxon>
        <taxon>Bradyrhizobium</taxon>
    </lineage>
</organism>
<evidence type="ECO:0000256" key="7">
    <source>
        <dbReference type="ARBA" id="ARBA00022676"/>
    </source>
</evidence>
<dbReference type="PIRSF" id="PIRSF006250">
    <property type="entry name" value="NadC_ModD"/>
    <property type="match status" value="1"/>
</dbReference>
<evidence type="ECO:0000256" key="11">
    <source>
        <dbReference type="ARBA" id="ARBA00069173"/>
    </source>
</evidence>
<feature type="binding site" evidence="13">
    <location>
        <position position="168"/>
    </location>
    <ligand>
        <name>substrate</name>
    </ligand>
</feature>
<dbReference type="Proteomes" id="UP000193553">
    <property type="component" value="Unassembled WGS sequence"/>
</dbReference>
<feature type="binding site" evidence="13">
    <location>
        <begin position="274"/>
        <end position="276"/>
    </location>
    <ligand>
        <name>substrate</name>
    </ligand>
</feature>
<dbReference type="UniPathway" id="UPA00253">
    <property type="reaction ID" value="UER00331"/>
</dbReference>
<keyword evidence="6" id="KW-0662">Pyridine nucleotide biosynthesis</keyword>
<keyword evidence="19" id="KW-1185">Reference proteome</keyword>
<evidence type="ECO:0000259" key="14">
    <source>
        <dbReference type="Pfam" id="PF01729"/>
    </source>
</evidence>
<dbReference type="EMBL" id="NAFK01000168">
    <property type="protein sequence ID" value="OSJ26025.1"/>
    <property type="molecule type" value="Genomic_DNA"/>
</dbReference>
<evidence type="ECO:0000313" key="16">
    <source>
        <dbReference type="EMBL" id="OSJ09054.1"/>
    </source>
</evidence>
<protein>
    <recommendedName>
        <fullName evidence="11">Probable nicotinate-nucleotide pyrophosphorylase [carboxylating]</fullName>
        <ecNumber evidence="5">2.4.2.19</ecNumber>
    </recommendedName>
    <alternativeName>
        <fullName evidence="9">Quinolinate phosphoribosyltransferase [decarboxylating]</fullName>
    </alternativeName>
</protein>
<dbReference type="GO" id="GO:0009435">
    <property type="term" value="P:NAD+ biosynthetic process"/>
    <property type="evidence" value="ECO:0007669"/>
    <property type="project" value="UniProtKB-UniPathway"/>
</dbReference>
<comment type="similarity">
    <text evidence="3 12">Belongs to the NadC/ModD family.</text>
</comment>
<dbReference type="EC" id="2.4.2.19" evidence="5"/>
<dbReference type="FunFam" id="3.20.20.70:FF:000030">
    <property type="entry name" value="Nicotinate-nucleotide pyrophosphorylase, carboxylating"/>
    <property type="match status" value="1"/>
</dbReference>
<dbReference type="SUPFAM" id="SSF51690">
    <property type="entry name" value="Nicotinate/Quinolinate PRTase C-terminal domain-like"/>
    <property type="match status" value="1"/>
</dbReference>
<evidence type="ECO:0000313" key="19">
    <source>
        <dbReference type="Proteomes" id="UP000193884"/>
    </source>
</evidence>
<evidence type="ECO:0000256" key="4">
    <source>
        <dbReference type="ARBA" id="ARBA00011218"/>
    </source>
</evidence>
<dbReference type="InterPro" id="IPR002638">
    <property type="entry name" value="Quinolinate_PRibosylTrfase_C"/>
</dbReference>
<reference evidence="18 19" key="1">
    <citation type="submission" date="2017-03" db="EMBL/GenBank/DDBJ databases">
        <title>Whole genome sequences of fourteen strains of Bradyrhizobium canariense and one strain of Bradyrhizobium japonicum isolated from Lupinus (Papilionoideae: Genisteae) species in Algeria.</title>
        <authorList>
            <person name="Crovadore J."/>
            <person name="Chekireb D."/>
            <person name="Brachmann A."/>
            <person name="Chablais R."/>
            <person name="Cochard B."/>
            <person name="Lefort F."/>
        </authorList>
    </citation>
    <scope>NUCLEOTIDE SEQUENCE [LARGE SCALE GENOMIC DNA]</scope>
    <source>
        <strain evidence="16 18">UBMA195</strain>
        <strain evidence="17 19">UBMAN05</strain>
    </source>
</reference>
<evidence type="ECO:0000256" key="8">
    <source>
        <dbReference type="ARBA" id="ARBA00022679"/>
    </source>
</evidence>
<dbReference type="GO" id="GO:0004514">
    <property type="term" value="F:nicotinate-nucleotide diphosphorylase (carboxylating) activity"/>
    <property type="evidence" value="ECO:0007669"/>
    <property type="project" value="UniProtKB-EC"/>
</dbReference>
<dbReference type="Proteomes" id="UP000193884">
    <property type="component" value="Unassembled WGS sequence"/>
</dbReference>
<dbReference type="NCBIfam" id="TIGR00078">
    <property type="entry name" value="nadC"/>
    <property type="match status" value="1"/>
</dbReference>
<dbReference type="RefSeq" id="WP_085352608.1">
    <property type="nucleotide sequence ID" value="NZ_JAFBBN010000001.1"/>
</dbReference>
<feature type="binding site" evidence="13">
    <location>
        <begin position="253"/>
        <end position="255"/>
    </location>
    <ligand>
        <name>substrate</name>
    </ligand>
</feature>
<dbReference type="PANTHER" id="PTHR32179:SF3">
    <property type="entry name" value="NICOTINATE-NUCLEOTIDE PYROPHOSPHORYLASE [CARBOXYLATING]"/>
    <property type="match status" value="1"/>
</dbReference>
<dbReference type="InterPro" id="IPR013785">
    <property type="entry name" value="Aldolase_TIM"/>
</dbReference>
<dbReference type="STRING" id="255045.SAMN05444158_6757"/>
<dbReference type="GO" id="GO:0034213">
    <property type="term" value="P:quinolinate catabolic process"/>
    <property type="evidence" value="ECO:0007669"/>
    <property type="project" value="TreeGrafter"/>
</dbReference>
<evidence type="ECO:0000256" key="13">
    <source>
        <dbReference type="PIRSR" id="PIRSR006250-1"/>
    </source>
</evidence>